<dbReference type="EMBL" id="CP002583">
    <property type="protein sequence ID" value="ADZ90195.1"/>
    <property type="molecule type" value="Genomic_DNA"/>
</dbReference>
<dbReference type="PANTHER" id="PTHR43544">
    <property type="entry name" value="SHORT-CHAIN DEHYDROGENASE/REDUCTASE"/>
    <property type="match status" value="1"/>
</dbReference>
<dbReference type="InterPro" id="IPR036291">
    <property type="entry name" value="NAD(P)-bd_dom_sf"/>
</dbReference>
<dbReference type="HOGENOM" id="CLU_010194_9_7_6"/>
<keyword evidence="2" id="KW-1185">Reference proteome</keyword>
<dbReference type="PANTHER" id="PTHR43544:SF12">
    <property type="entry name" value="NAD(P)-BINDING ROSSMANN-FOLD SUPERFAMILY PROTEIN"/>
    <property type="match status" value="1"/>
</dbReference>
<dbReference type="AlphaFoldDB" id="F2K3U6"/>
<gene>
    <name evidence="1" type="ordered locus">Marme_0920</name>
</gene>
<organism evidence="1 2">
    <name type="scientific">Marinomonas mediterranea (strain ATCC 700492 / JCM 21426 / NBRC 103028 / MMB-1)</name>
    <dbReference type="NCBI Taxonomy" id="717774"/>
    <lineage>
        <taxon>Bacteria</taxon>
        <taxon>Pseudomonadati</taxon>
        <taxon>Pseudomonadota</taxon>
        <taxon>Gammaproteobacteria</taxon>
        <taxon>Oceanospirillales</taxon>
        <taxon>Oceanospirillaceae</taxon>
        <taxon>Marinomonas</taxon>
    </lineage>
</organism>
<accession>F2K3U6</accession>
<dbReference type="GO" id="GO:0005737">
    <property type="term" value="C:cytoplasm"/>
    <property type="evidence" value="ECO:0007669"/>
    <property type="project" value="TreeGrafter"/>
</dbReference>
<dbReference type="InterPro" id="IPR002347">
    <property type="entry name" value="SDR_fam"/>
</dbReference>
<dbReference type="OrthoDB" id="9785826at2"/>
<dbReference type="GO" id="GO:0016491">
    <property type="term" value="F:oxidoreductase activity"/>
    <property type="evidence" value="ECO:0007669"/>
    <property type="project" value="TreeGrafter"/>
</dbReference>
<dbReference type="eggNOG" id="COG1028">
    <property type="taxonomic scope" value="Bacteria"/>
</dbReference>
<evidence type="ECO:0000313" key="2">
    <source>
        <dbReference type="Proteomes" id="UP000001062"/>
    </source>
</evidence>
<dbReference type="InterPro" id="IPR051468">
    <property type="entry name" value="Fungal_SecMetab_SDRs"/>
</dbReference>
<evidence type="ECO:0000313" key="1">
    <source>
        <dbReference type="EMBL" id="ADZ90195.1"/>
    </source>
</evidence>
<name>F2K3U6_MARM1</name>
<dbReference type="RefSeq" id="WP_013660100.1">
    <property type="nucleotide sequence ID" value="NC_015276.1"/>
</dbReference>
<dbReference type="PATRIC" id="fig|717774.3.peg.960"/>
<sequence>MYSTLIIGANSAIAHAISEKLISAKACDDLILVSRSPITVTSSNVVSFVCDYSEPSIEHVASQLTFKNTHLRVFVCNGTLHSDHYFPEKKAGELTEEAMLSLFRANTVVPSLWLKYLLPIASKKLDDIKIMLFSARVGSISDNELGGWYSYRASKAALNMMIKTFSVEYKRRIIQSKLIAFHPGMTDTPLSKPFQSRASYTLFTPEFVAERALNIIENTHCDGKASYVDWDNQKIEW</sequence>
<reference evidence="1 2" key="1">
    <citation type="journal article" date="2012" name="Stand. Genomic Sci.">
        <title>Complete genome sequence of the melanogenic marine bacterium Marinomonas mediterranea type strain (MMB-1(T)).</title>
        <authorList>
            <person name="Lucas-Elio P."/>
            <person name="Goodwin L."/>
            <person name="Woyke T."/>
            <person name="Pitluck S."/>
            <person name="Nolan M."/>
            <person name="Kyrpides N.C."/>
            <person name="Detter J.C."/>
            <person name="Copeland A."/>
            <person name="Teshima H."/>
            <person name="Bruce D."/>
            <person name="Detter C."/>
            <person name="Tapia R."/>
            <person name="Han S."/>
            <person name="Land M.L."/>
            <person name="Ivanova N."/>
            <person name="Mikhailova N."/>
            <person name="Johnston A.W."/>
            <person name="Sanchez-Amat A."/>
        </authorList>
    </citation>
    <scope>NUCLEOTIDE SEQUENCE [LARGE SCALE GENOMIC DNA]</scope>
    <source>
        <strain evidence="2">ATCC 700492 / JCM 21426 / NBRC 103028 / MMB-1</strain>
    </source>
</reference>
<dbReference type="KEGG" id="mme:Marme_0920"/>
<proteinExistence type="predicted"/>
<dbReference type="STRING" id="717774.Marme_0920"/>
<dbReference type="SUPFAM" id="SSF51735">
    <property type="entry name" value="NAD(P)-binding Rossmann-fold domains"/>
    <property type="match status" value="1"/>
</dbReference>
<dbReference type="Proteomes" id="UP000001062">
    <property type="component" value="Chromosome"/>
</dbReference>
<dbReference type="Pfam" id="PF00106">
    <property type="entry name" value="adh_short"/>
    <property type="match status" value="1"/>
</dbReference>
<protein>
    <submittedName>
        <fullName evidence="1">Oxidoreductase, short-chain dehydrogenase/reductase family protein</fullName>
    </submittedName>
</protein>
<dbReference type="Gene3D" id="3.40.50.720">
    <property type="entry name" value="NAD(P)-binding Rossmann-like Domain"/>
    <property type="match status" value="1"/>
</dbReference>